<dbReference type="AlphaFoldDB" id="A0A1I5XFE8"/>
<organism evidence="1 2">
    <name type="scientific">Amycolatopsis rubida</name>
    <dbReference type="NCBI Taxonomy" id="112413"/>
    <lineage>
        <taxon>Bacteria</taxon>
        <taxon>Bacillati</taxon>
        <taxon>Actinomycetota</taxon>
        <taxon>Actinomycetes</taxon>
        <taxon>Pseudonocardiales</taxon>
        <taxon>Pseudonocardiaceae</taxon>
        <taxon>Amycolatopsis</taxon>
    </lineage>
</organism>
<name>A0A1I5XFE8_9PSEU</name>
<evidence type="ECO:0000313" key="1">
    <source>
        <dbReference type="EMBL" id="SFQ30689.1"/>
    </source>
</evidence>
<reference evidence="1 2" key="1">
    <citation type="submission" date="2016-10" db="EMBL/GenBank/DDBJ databases">
        <authorList>
            <person name="de Groot N.N."/>
        </authorList>
    </citation>
    <scope>NUCLEOTIDE SEQUENCE [LARGE SCALE GENOMIC DNA]</scope>
    <source>
        <strain evidence="1 2">DSM 44637</strain>
    </source>
</reference>
<dbReference type="Proteomes" id="UP000199137">
    <property type="component" value="Unassembled WGS sequence"/>
</dbReference>
<gene>
    <name evidence="1" type="ORF">SAMN05421854_110196</name>
</gene>
<dbReference type="EMBL" id="FOWC01000010">
    <property type="protein sequence ID" value="SFQ30689.1"/>
    <property type="molecule type" value="Genomic_DNA"/>
</dbReference>
<sequence>MPSITITMDESDFVQLWTVHTAWSGAGWRDHAGPFEAVGAGTVEYHWEQAYWTGDNWPAVMLLRSFLASIGHDCQVVVDTTDDPAYHGYVVLTDYLDPTAAG</sequence>
<accession>A0A1I5XFE8</accession>
<proteinExistence type="predicted"/>
<evidence type="ECO:0000313" key="2">
    <source>
        <dbReference type="Proteomes" id="UP000199137"/>
    </source>
</evidence>
<protein>
    <submittedName>
        <fullName evidence="1">Uncharacterized protein</fullName>
    </submittedName>
</protein>